<dbReference type="SUPFAM" id="SSF48403">
    <property type="entry name" value="Ankyrin repeat"/>
    <property type="match status" value="1"/>
</dbReference>
<accession>A0A9P5LGL5</accession>
<keyword evidence="1" id="KW-0677">Repeat</keyword>
<dbReference type="PROSITE" id="PS50088">
    <property type="entry name" value="ANK_REPEAT"/>
    <property type="match status" value="1"/>
</dbReference>
<proteinExistence type="predicted"/>
<gene>
    <name evidence="6" type="ORF">G7Z17_g6634</name>
</gene>
<protein>
    <recommendedName>
        <fullName evidence="5">BTB domain-containing protein</fullName>
    </recommendedName>
</protein>
<organism evidence="6 7">
    <name type="scientific">Cylindrodendrum hubeiense</name>
    <dbReference type="NCBI Taxonomy" id="595255"/>
    <lineage>
        <taxon>Eukaryota</taxon>
        <taxon>Fungi</taxon>
        <taxon>Dikarya</taxon>
        <taxon>Ascomycota</taxon>
        <taxon>Pezizomycotina</taxon>
        <taxon>Sordariomycetes</taxon>
        <taxon>Hypocreomycetidae</taxon>
        <taxon>Hypocreales</taxon>
        <taxon>Nectriaceae</taxon>
        <taxon>Cylindrodendrum</taxon>
    </lineage>
</organism>
<dbReference type="InterPro" id="IPR011333">
    <property type="entry name" value="SKP1/BTB/POZ_sf"/>
</dbReference>
<dbReference type="PROSITE" id="PS50097">
    <property type="entry name" value="BTB"/>
    <property type="match status" value="2"/>
</dbReference>
<feature type="region of interest" description="Disordered" evidence="4">
    <location>
        <begin position="323"/>
        <end position="344"/>
    </location>
</feature>
<evidence type="ECO:0000259" key="5">
    <source>
        <dbReference type="PROSITE" id="PS50097"/>
    </source>
</evidence>
<dbReference type="OrthoDB" id="684045at2759"/>
<evidence type="ECO:0000313" key="6">
    <source>
        <dbReference type="EMBL" id="KAF7549096.1"/>
    </source>
</evidence>
<feature type="repeat" description="ANK" evidence="3">
    <location>
        <begin position="67"/>
        <end position="92"/>
    </location>
</feature>
<dbReference type="InterPro" id="IPR000210">
    <property type="entry name" value="BTB/POZ_dom"/>
</dbReference>
<dbReference type="Gene3D" id="1.25.40.20">
    <property type="entry name" value="Ankyrin repeat-containing domain"/>
    <property type="match status" value="1"/>
</dbReference>
<dbReference type="PROSITE" id="PS50297">
    <property type="entry name" value="ANK_REP_REGION"/>
    <property type="match status" value="1"/>
</dbReference>
<dbReference type="EMBL" id="JAANBB010000131">
    <property type="protein sequence ID" value="KAF7549096.1"/>
    <property type="molecule type" value="Genomic_DNA"/>
</dbReference>
<comment type="caution">
    <text evidence="6">The sequence shown here is derived from an EMBL/GenBank/DDBJ whole genome shotgun (WGS) entry which is preliminary data.</text>
</comment>
<evidence type="ECO:0000256" key="2">
    <source>
        <dbReference type="ARBA" id="ARBA00023043"/>
    </source>
</evidence>
<dbReference type="GO" id="GO:0000151">
    <property type="term" value="C:ubiquitin ligase complex"/>
    <property type="evidence" value="ECO:0007669"/>
    <property type="project" value="TreeGrafter"/>
</dbReference>
<dbReference type="InterPro" id="IPR002110">
    <property type="entry name" value="Ankyrin_rpt"/>
</dbReference>
<dbReference type="FunFam" id="1.25.40.20:FF:000248">
    <property type="entry name" value="Ankyrin repeat and BTB/POZ domain protein"/>
    <property type="match status" value="1"/>
</dbReference>
<dbReference type="AlphaFoldDB" id="A0A9P5LGL5"/>
<dbReference type="SUPFAM" id="SSF54695">
    <property type="entry name" value="POZ domain"/>
    <property type="match status" value="2"/>
</dbReference>
<feature type="domain" description="BTB" evidence="5">
    <location>
        <begin position="349"/>
        <end position="407"/>
    </location>
</feature>
<sequence length="650" mass="73296">MVLRKDELEGTLAEEAILIKNGVIRDENPLDDTPEFNEFLTACRRGDLRTCQELISRGVNINGKDAFDYTPLIIASLCGHYELVQLLLEAGALAERNTFQGERCIYNALNDRIRNLLLQYDFSKSTDPYVYWTTHISTLLGRISPRTADVALVANGRSFEVHKFLLASRSPYFHRKLTAIPGTPTLKLADAIPPESFQIVLRYLYLGEVPRDLAPQGGSSSEDDIANGLYKISEQLEVGQLWEAILAGTDRRLARQRYQDEVERARKQLEDFFQSSVKGHKMVVDTDRVKDVKWKYDNAMFADVLLRADEPSDAEVEEIPNPVEETPTIPIGPAGDHDEPSKKPKSVLYPAHKAMLIRSEYFEKMFSGDFVESQRTDNLRVITVDCTPAVLEIILSFLYTESVACPLEHVLDLLYAADMLFLDNLKTKAAVAISTLGSGTSNILIDRTHGPDAEDSQVVNGKEETKDQVEMEPINIYDVIHAAWDLRVQRLEEFAARYFAYRLEDYIDELEFQDLINESAQRLRTREETDTIELLDDIRYYLSDRFRLRFEDAGLEEMMDEEGEIEAELAAALADQAAITESSAPATVTETNGTSNGVESQTEFVETVKQGVVRTLDGEVAEDEFASDAINYQILLGKIDAMLDRLKLDA</sequence>
<evidence type="ECO:0000313" key="7">
    <source>
        <dbReference type="Proteomes" id="UP000722485"/>
    </source>
</evidence>
<dbReference type="GO" id="GO:0005737">
    <property type="term" value="C:cytoplasm"/>
    <property type="evidence" value="ECO:0007669"/>
    <property type="project" value="TreeGrafter"/>
</dbReference>
<dbReference type="CDD" id="cd18186">
    <property type="entry name" value="BTB_POZ_ZBTB_KLHL-like"/>
    <property type="match status" value="1"/>
</dbReference>
<dbReference type="InterPro" id="IPR036770">
    <property type="entry name" value="Ankyrin_rpt-contain_sf"/>
</dbReference>
<feature type="domain" description="BTB" evidence="5">
    <location>
        <begin position="148"/>
        <end position="213"/>
    </location>
</feature>
<evidence type="ECO:0000256" key="1">
    <source>
        <dbReference type="ARBA" id="ARBA00022737"/>
    </source>
</evidence>
<dbReference type="PANTHER" id="PTHR46231">
    <property type="entry name" value="ANKYRIN REPEAT AND BTB/POZ DOMAIN-CONTAINING PROTEIN 1"/>
    <property type="match status" value="1"/>
</dbReference>
<dbReference type="Pfam" id="PF13637">
    <property type="entry name" value="Ank_4"/>
    <property type="match status" value="1"/>
</dbReference>
<dbReference type="SMART" id="SM00248">
    <property type="entry name" value="ANK"/>
    <property type="match status" value="2"/>
</dbReference>
<dbReference type="PANTHER" id="PTHR46231:SF1">
    <property type="entry name" value="ANKYRIN REPEAT AND BTB_POZ DOMAIN-CONTAINING PROTEIN 1"/>
    <property type="match status" value="1"/>
</dbReference>
<dbReference type="Gene3D" id="3.30.710.10">
    <property type="entry name" value="Potassium Channel Kv1.1, Chain A"/>
    <property type="match status" value="2"/>
</dbReference>
<evidence type="ECO:0000256" key="4">
    <source>
        <dbReference type="SAM" id="MobiDB-lite"/>
    </source>
</evidence>
<dbReference type="Proteomes" id="UP000722485">
    <property type="component" value="Unassembled WGS sequence"/>
</dbReference>
<dbReference type="SMART" id="SM00225">
    <property type="entry name" value="BTB"/>
    <property type="match status" value="2"/>
</dbReference>
<name>A0A9P5LGL5_9HYPO</name>
<dbReference type="Pfam" id="PF00651">
    <property type="entry name" value="BTB"/>
    <property type="match status" value="2"/>
</dbReference>
<evidence type="ECO:0000256" key="3">
    <source>
        <dbReference type="PROSITE-ProRule" id="PRU00023"/>
    </source>
</evidence>
<reference evidence="6" key="1">
    <citation type="submission" date="2020-03" db="EMBL/GenBank/DDBJ databases">
        <title>Draft Genome Sequence of Cylindrodendrum hubeiense.</title>
        <authorList>
            <person name="Buettner E."/>
            <person name="Kellner H."/>
        </authorList>
    </citation>
    <scope>NUCLEOTIDE SEQUENCE</scope>
    <source>
        <strain evidence="6">IHI 201604</strain>
    </source>
</reference>
<dbReference type="CDD" id="cd18497">
    <property type="entry name" value="BACK_ABTB1_BPOZ"/>
    <property type="match status" value="1"/>
</dbReference>
<keyword evidence="7" id="KW-1185">Reference proteome</keyword>
<keyword evidence="2 3" id="KW-0040">ANK repeat</keyword>
<dbReference type="InterPro" id="IPR044515">
    <property type="entry name" value="ABTB1"/>
</dbReference>